<gene>
    <name evidence="1" type="ORF">CLIB1444_05S08152</name>
</gene>
<protein>
    <submittedName>
        <fullName evidence="1">Transcription factor Tbf1p</fullName>
    </submittedName>
</protein>
<dbReference type="Proteomes" id="UP001152531">
    <property type="component" value="Unassembled WGS sequence"/>
</dbReference>
<organism evidence="1 2">
    <name type="scientific">[Candida] jaroonii</name>
    <dbReference type="NCBI Taxonomy" id="467808"/>
    <lineage>
        <taxon>Eukaryota</taxon>
        <taxon>Fungi</taxon>
        <taxon>Dikarya</taxon>
        <taxon>Ascomycota</taxon>
        <taxon>Saccharomycotina</taxon>
        <taxon>Pichiomycetes</taxon>
        <taxon>Debaryomycetaceae</taxon>
        <taxon>Yamadazyma</taxon>
    </lineage>
</organism>
<reference evidence="1" key="1">
    <citation type="submission" date="2022-06" db="EMBL/GenBank/DDBJ databases">
        <authorList>
            <person name="Legras J.-L."/>
            <person name="Devillers H."/>
            <person name="Grondin C."/>
        </authorList>
    </citation>
    <scope>NUCLEOTIDE SEQUENCE</scope>
    <source>
        <strain evidence="1">CLIB 1444</strain>
    </source>
</reference>
<evidence type="ECO:0000313" key="1">
    <source>
        <dbReference type="EMBL" id="CAH6721306.1"/>
    </source>
</evidence>
<accession>A0ACA9Y904</accession>
<name>A0ACA9Y904_9ASCO</name>
<proteinExistence type="predicted"/>
<comment type="caution">
    <text evidence="1">The sequence shown here is derived from an EMBL/GenBank/DDBJ whole genome shotgun (WGS) entry which is preliminary data.</text>
</comment>
<sequence>MTNLSLSDCSQDRLRVFGFWYTREFVPLLGALTNNLSKPPGHFNTTCSPLSPLFRAISKTRTSYSSHDSIIINIKSHLISENKQMKDKISFEELDQIIKSSINNEAIDPELENQTPEPESEKRKAEETDEESNKRTKSMDLLDLQFQKDQQSQSQSQSEQPKSPEPQPKEPDTDKDKTVIHEGIEIPADSELLNSNSAYTSYTEATNFTQIPVTRNSHLSALPLPIISPDISPRIQLLIQTLPTLDNLSTQLLRIFTIGPYQEVIELASNLENPKGATFRDLTSIFEFTKKLYSDDPFLSVTHIIPNLSNDVQMTNFFKNYQQSIESTLRKVNLSTFLLATLGIIEVGFYYLNESFLNIFCPLDSIDPETTICQMNTKIIQGNATIETDKIGKIFKHQAILYLELKTQAYISAIEAGDKSREEILDDILPSNLKEILVEKRGTKILNQSEQEFIDRCKARRTSLLNHQDDSTLSQEFEWFQFLKNLFEFISKNMAFLIWGNKKVSNIQDLKSLQDVTLSSTNHPTTTLPPPQSYSHPISNEVYDPREDLLPSEIQQRQLQLTNGPGPKSRISSRRPWTRDEEKALRHALELEGPHWSNILELFGPGGQINEALKNRTQTQLKDKARNWKMFFLKSGLPVPQYLQKVTGDLERDDRHRRKKLAKK</sequence>
<evidence type="ECO:0000313" key="2">
    <source>
        <dbReference type="Proteomes" id="UP001152531"/>
    </source>
</evidence>
<dbReference type="EMBL" id="CALSDN010000005">
    <property type="protein sequence ID" value="CAH6721306.1"/>
    <property type="molecule type" value="Genomic_DNA"/>
</dbReference>
<keyword evidence="2" id="KW-1185">Reference proteome</keyword>